<name>A0A8X6XG69_9ARAC</name>
<comment type="caution">
    <text evidence="1">The sequence shown here is derived from an EMBL/GenBank/DDBJ whole genome shotgun (WGS) entry which is preliminary data.</text>
</comment>
<dbReference type="Proteomes" id="UP000886998">
    <property type="component" value="Unassembled WGS sequence"/>
</dbReference>
<gene>
    <name evidence="1" type="ORF">TNIN_494441</name>
</gene>
<proteinExistence type="predicted"/>
<reference evidence="1" key="1">
    <citation type="submission" date="2020-08" db="EMBL/GenBank/DDBJ databases">
        <title>Multicomponent nature underlies the extraordinary mechanical properties of spider dragline silk.</title>
        <authorList>
            <person name="Kono N."/>
            <person name="Nakamura H."/>
            <person name="Mori M."/>
            <person name="Yoshida Y."/>
            <person name="Ohtoshi R."/>
            <person name="Malay A.D."/>
            <person name="Moran D.A.P."/>
            <person name="Tomita M."/>
            <person name="Numata K."/>
            <person name="Arakawa K."/>
        </authorList>
    </citation>
    <scope>NUCLEOTIDE SEQUENCE</scope>
</reference>
<accession>A0A8X6XG69</accession>
<organism evidence="1 2">
    <name type="scientific">Trichonephila inaurata madagascariensis</name>
    <dbReference type="NCBI Taxonomy" id="2747483"/>
    <lineage>
        <taxon>Eukaryota</taxon>
        <taxon>Metazoa</taxon>
        <taxon>Ecdysozoa</taxon>
        <taxon>Arthropoda</taxon>
        <taxon>Chelicerata</taxon>
        <taxon>Arachnida</taxon>
        <taxon>Araneae</taxon>
        <taxon>Araneomorphae</taxon>
        <taxon>Entelegynae</taxon>
        <taxon>Araneoidea</taxon>
        <taxon>Nephilidae</taxon>
        <taxon>Trichonephila</taxon>
        <taxon>Trichonephila inaurata</taxon>
    </lineage>
</organism>
<evidence type="ECO:0000313" key="2">
    <source>
        <dbReference type="Proteomes" id="UP000886998"/>
    </source>
</evidence>
<sequence length="90" mass="10842">MNRTKKDFISLPQSTGRAIEISGYCIRRFLLVKGRLEWQRFIYQKKEEKLQEKLMRLIRKNALKPCPLRGKPDYRQCFSQQQKKETPVII</sequence>
<keyword evidence="2" id="KW-1185">Reference proteome</keyword>
<dbReference type="EMBL" id="BMAV01009026">
    <property type="protein sequence ID" value="GFY53030.1"/>
    <property type="molecule type" value="Genomic_DNA"/>
</dbReference>
<evidence type="ECO:0000313" key="1">
    <source>
        <dbReference type="EMBL" id="GFY53030.1"/>
    </source>
</evidence>
<protein>
    <submittedName>
        <fullName evidence="1">Uncharacterized protein</fullName>
    </submittedName>
</protein>
<dbReference type="AlphaFoldDB" id="A0A8X6XG69"/>